<feature type="repeat" description="ANK" evidence="3">
    <location>
        <begin position="105"/>
        <end position="138"/>
    </location>
</feature>
<dbReference type="PROSITE" id="PS50088">
    <property type="entry name" value="ANK_REPEAT"/>
    <property type="match status" value="3"/>
</dbReference>
<evidence type="ECO:0000313" key="4">
    <source>
        <dbReference type="EMBL" id="OOV35530.1"/>
    </source>
</evidence>
<organism evidence="4 5">
    <name type="scientific">Candidatus Synechococcus spongiarum LMB bulk15N</name>
    <dbReference type="NCBI Taxonomy" id="1943583"/>
    <lineage>
        <taxon>Bacteria</taxon>
        <taxon>Bacillati</taxon>
        <taxon>Cyanobacteriota</taxon>
        <taxon>Cyanophyceae</taxon>
        <taxon>Synechococcales</taxon>
        <taxon>Synechococcaceae</taxon>
        <taxon>Synechococcus</taxon>
    </lineage>
</organism>
<dbReference type="GO" id="GO:0085020">
    <property type="term" value="P:protein K6-linked ubiquitination"/>
    <property type="evidence" value="ECO:0007669"/>
    <property type="project" value="TreeGrafter"/>
</dbReference>
<name>A0A1T1D400_9SYNE</name>
<dbReference type="GO" id="GO:0004842">
    <property type="term" value="F:ubiquitin-protein transferase activity"/>
    <property type="evidence" value="ECO:0007669"/>
    <property type="project" value="TreeGrafter"/>
</dbReference>
<dbReference type="PRINTS" id="PR01415">
    <property type="entry name" value="ANKYRIN"/>
</dbReference>
<dbReference type="Proteomes" id="UP000242590">
    <property type="component" value="Unassembled WGS sequence"/>
</dbReference>
<evidence type="ECO:0000256" key="2">
    <source>
        <dbReference type="ARBA" id="ARBA00023043"/>
    </source>
</evidence>
<evidence type="ECO:0000256" key="1">
    <source>
        <dbReference type="ARBA" id="ARBA00022737"/>
    </source>
</evidence>
<reference evidence="4 5" key="1">
    <citation type="submission" date="2017-02" db="EMBL/GenBank/DDBJ databases">
        <title>Draft Genome Sequences of 'Candidatus Synechococcus spongiarum', Cyanobacterial Symbionts of the Mediterranean Sponge Aplysina aerophoba from two locations.</title>
        <authorList>
            <person name="Slaby B.M."/>
            <person name="Hentschel U."/>
        </authorList>
    </citation>
    <scope>NUCLEOTIDE SEQUENCE [LARGE SCALE GENOMIC DNA]</scope>
    <source>
        <strain evidence="4">LMB bulk15N</strain>
    </source>
</reference>
<feature type="repeat" description="ANK" evidence="3">
    <location>
        <begin position="38"/>
        <end position="70"/>
    </location>
</feature>
<dbReference type="PANTHER" id="PTHR24171">
    <property type="entry name" value="ANKYRIN REPEAT DOMAIN-CONTAINING PROTEIN 39-RELATED"/>
    <property type="match status" value="1"/>
</dbReference>
<evidence type="ECO:0000313" key="5">
    <source>
        <dbReference type="Proteomes" id="UP000242590"/>
    </source>
</evidence>
<dbReference type="PANTHER" id="PTHR24171:SF8">
    <property type="entry name" value="BRCA1-ASSOCIATED RING DOMAIN PROTEIN 1"/>
    <property type="match status" value="1"/>
</dbReference>
<dbReference type="Pfam" id="PF12796">
    <property type="entry name" value="Ank_2"/>
    <property type="match status" value="1"/>
</dbReference>
<dbReference type="InterPro" id="IPR002110">
    <property type="entry name" value="Ankyrin_rpt"/>
</dbReference>
<dbReference type="SMART" id="SM00248">
    <property type="entry name" value="ANK"/>
    <property type="match status" value="3"/>
</dbReference>
<dbReference type="InterPro" id="IPR036770">
    <property type="entry name" value="Ankyrin_rpt-contain_sf"/>
</dbReference>
<accession>A0A1T1D400</accession>
<dbReference type="Gene3D" id="1.25.40.20">
    <property type="entry name" value="Ankyrin repeat-containing domain"/>
    <property type="match status" value="2"/>
</dbReference>
<sequence length="168" mass="18164">MKALFALFFPSPTSPIKGCRGYVILMLSVMDTMKESFGLTTGLHRAAQSETLEEVEALLNTGADPNARDSVGKTPLHLSTARYNDTAMVRALLYAGANPKARTKDGATPLHFAAGNSKTPEVVKALLAAGADPKARTKDGQTVFDLIGKNPHLRDTDVYWQLNDARFD</sequence>
<keyword evidence="2 3" id="KW-0040">ANK repeat</keyword>
<evidence type="ECO:0000256" key="3">
    <source>
        <dbReference type="PROSITE-ProRule" id="PRU00023"/>
    </source>
</evidence>
<dbReference type="SUPFAM" id="SSF48403">
    <property type="entry name" value="Ankyrin repeat"/>
    <property type="match status" value="1"/>
</dbReference>
<keyword evidence="1" id="KW-0677">Repeat</keyword>
<protein>
    <submittedName>
        <fullName evidence="4">Uncharacterized protein</fullName>
    </submittedName>
</protein>
<gene>
    <name evidence="4" type="ORF">BV53_03640</name>
</gene>
<proteinExistence type="predicted"/>
<dbReference type="EMBL" id="MWLE01000049">
    <property type="protein sequence ID" value="OOV35530.1"/>
    <property type="molecule type" value="Genomic_DNA"/>
</dbReference>
<feature type="repeat" description="ANK" evidence="3">
    <location>
        <begin position="71"/>
        <end position="104"/>
    </location>
</feature>
<dbReference type="AlphaFoldDB" id="A0A1T1D400"/>
<comment type="caution">
    <text evidence="4">The sequence shown here is derived from an EMBL/GenBank/DDBJ whole genome shotgun (WGS) entry which is preliminary data.</text>
</comment>
<dbReference type="PROSITE" id="PS50297">
    <property type="entry name" value="ANK_REP_REGION"/>
    <property type="match status" value="3"/>
</dbReference>